<evidence type="ECO:0000313" key="1">
    <source>
        <dbReference type="EMBL" id="PSX06531.1"/>
    </source>
</evidence>
<proteinExistence type="predicted"/>
<dbReference type="EMBL" id="PYOY01000007">
    <property type="protein sequence ID" value="PSX06531.1"/>
    <property type="molecule type" value="Genomic_DNA"/>
</dbReference>
<dbReference type="Proteomes" id="UP000241440">
    <property type="component" value="Unassembled WGS sequence"/>
</dbReference>
<name>A0A855SDJ5_PHOAN</name>
<sequence length="185" mass="21234">MGKAGLALFIFEKLGSYPQFFNFEQHHYLGSLTMRDRRPQTTGDLLEETGLNNIQQRAIALSQLNTAVKQHVNCAEHCRVSNYRQGILIIETESAAWSMRLNYERHTLMMKLREKLLPKLQDIEIKVNPSLATVHKQRQEKIPDIIQKPITEVAAQHLLATAASAPEKVKKRLERLALLAQKQKR</sequence>
<reference evidence="1 2" key="1">
    <citation type="submission" date="2018-01" db="EMBL/GenBank/DDBJ databases">
        <title>Whole genome sequencing of Histamine producing bacteria.</title>
        <authorList>
            <person name="Butler K."/>
        </authorList>
    </citation>
    <scope>NUCLEOTIDE SEQUENCE [LARGE SCALE GENOMIC DNA]</scope>
    <source>
        <strain evidence="1 2">A2-1</strain>
    </source>
</reference>
<organism evidence="1 2">
    <name type="scientific">Photobacterium angustum</name>
    <dbReference type="NCBI Taxonomy" id="661"/>
    <lineage>
        <taxon>Bacteria</taxon>
        <taxon>Pseudomonadati</taxon>
        <taxon>Pseudomonadota</taxon>
        <taxon>Gammaproteobacteria</taxon>
        <taxon>Vibrionales</taxon>
        <taxon>Vibrionaceae</taxon>
        <taxon>Photobacterium</taxon>
    </lineage>
</organism>
<gene>
    <name evidence="1" type="ORF">C0W41_13840</name>
</gene>
<dbReference type="Pfam" id="PF05258">
    <property type="entry name" value="DciA"/>
    <property type="match status" value="1"/>
</dbReference>
<protein>
    <submittedName>
        <fullName evidence="1">DUF721 domain-containing protein</fullName>
    </submittedName>
</protein>
<accession>A0A855SDJ5</accession>
<evidence type="ECO:0000313" key="2">
    <source>
        <dbReference type="Proteomes" id="UP000241440"/>
    </source>
</evidence>
<dbReference type="PANTHER" id="PTHR36456">
    <property type="entry name" value="UPF0232 PROTEIN SCO3875"/>
    <property type="match status" value="1"/>
</dbReference>
<dbReference type="PANTHER" id="PTHR36456:SF1">
    <property type="entry name" value="UPF0232 PROTEIN SCO3875"/>
    <property type="match status" value="1"/>
</dbReference>
<comment type="caution">
    <text evidence="1">The sequence shown here is derived from an EMBL/GenBank/DDBJ whole genome shotgun (WGS) entry which is preliminary data.</text>
</comment>
<dbReference type="AlphaFoldDB" id="A0A855SDJ5"/>
<dbReference type="InterPro" id="IPR007922">
    <property type="entry name" value="DciA-like"/>
</dbReference>